<name>A0A8D2AK84_SCIVU</name>
<feature type="transmembrane region" description="Helical" evidence="1">
    <location>
        <begin position="82"/>
        <end position="101"/>
    </location>
</feature>
<reference evidence="2" key="1">
    <citation type="submission" date="2025-08" db="UniProtKB">
        <authorList>
            <consortium name="Ensembl"/>
        </authorList>
    </citation>
    <scope>IDENTIFICATION</scope>
</reference>
<reference evidence="2" key="2">
    <citation type="submission" date="2025-09" db="UniProtKB">
        <authorList>
            <consortium name="Ensembl"/>
        </authorList>
    </citation>
    <scope>IDENTIFICATION</scope>
</reference>
<feature type="transmembrane region" description="Helical" evidence="1">
    <location>
        <begin position="54"/>
        <end position="76"/>
    </location>
</feature>
<evidence type="ECO:0000256" key="1">
    <source>
        <dbReference type="SAM" id="Phobius"/>
    </source>
</evidence>
<keyword evidence="1" id="KW-1133">Transmembrane helix</keyword>
<dbReference type="GeneTree" id="ENSGT01030000238160"/>
<keyword evidence="1" id="KW-0812">Transmembrane</keyword>
<evidence type="ECO:0000313" key="3">
    <source>
        <dbReference type="Proteomes" id="UP000694564"/>
    </source>
</evidence>
<protein>
    <submittedName>
        <fullName evidence="2">Uncharacterized protein</fullName>
    </submittedName>
</protein>
<accession>A0A8D2AK84</accession>
<sequence length="110" mass="12406">ITRDVEHFFIYLLIACTSSSVKCLFISLAHLLIGLFVFLVSLYILKINALSEVLVAKIFSPSVGFLFTLLIVFFAMKKLFSLMPFHLLIFEFISCTLGVLLRKSAPEPLC</sequence>
<dbReference type="AlphaFoldDB" id="A0A8D2AK84"/>
<dbReference type="Proteomes" id="UP000694564">
    <property type="component" value="Chromosome 4"/>
</dbReference>
<organism evidence="2 3">
    <name type="scientific">Sciurus vulgaris</name>
    <name type="common">Eurasian red squirrel</name>
    <dbReference type="NCBI Taxonomy" id="55149"/>
    <lineage>
        <taxon>Eukaryota</taxon>
        <taxon>Metazoa</taxon>
        <taxon>Chordata</taxon>
        <taxon>Craniata</taxon>
        <taxon>Vertebrata</taxon>
        <taxon>Euteleostomi</taxon>
        <taxon>Mammalia</taxon>
        <taxon>Eutheria</taxon>
        <taxon>Euarchontoglires</taxon>
        <taxon>Glires</taxon>
        <taxon>Rodentia</taxon>
        <taxon>Sciuromorpha</taxon>
        <taxon>Sciuridae</taxon>
        <taxon>Sciurinae</taxon>
        <taxon>Sciurini</taxon>
        <taxon>Sciurus</taxon>
    </lineage>
</organism>
<keyword evidence="1" id="KW-0472">Membrane</keyword>
<keyword evidence="3" id="KW-1185">Reference proteome</keyword>
<feature type="transmembrane region" description="Helical" evidence="1">
    <location>
        <begin position="24"/>
        <end position="45"/>
    </location>
</feature>
<proteinExistence type="predicted"/>
<evidence type="ECO:0000313" key="2">
    <source>
        <dbReference type="Ensembl" id="ENSSVLP00005003135.1"/>
    </source>
</evidence>
<dbReference type="Ensembl" id="ENSSVLT00005003430.1">
    <property type="protein sequence ID" value="ENSSVLP00005003135.1"/>
    <property type="gene ID" value="ENSSVLG00005002501.1"/>
</dbReference>